<dbReference type="SUPFAM" id="SSF48613">
    <property type="entry name" value="Heme oxygenase-like"/>
    <property type="match status" value="1"/>
</dbReference>
<dbReference type="Proteomes" id="UP000183924">
    <property type="component" value="Unassembled WGS sequence"/>
</dbReference>
<name>A0A1J8NQJ2_9COXI</name>
<dbReference type="EC" id="1.3.3.11" evidence="3"/>
<evidence type="ECO:0000313" key="6">
    <source>
        <dbReference type="Proteomes" id="UP000183924"/>
    </source>
</evidence>
<dbReference type="GO" id="GO:0033732">
    <property type="term" value="F:pyrroloquinoline-quinone synthase activity"/>
    <property type="evidence" value="ECO:0007669"/>
    <property type="project" value="UniProtKB-EC"/>
</dbReference>
<dbReference type="InterPro" id="IPR039068">
    <property type="entry name" value="PqqC-like"/>
</dbReference>
<sequence length="246" mass="28705">MHTESCIALSSQREFEKKILSLKKYYHIYHPFNKLMNDGQLTRKQIQQWIINRFYYQVNIPVKDAAILSNCPIREIRREWVKRIIEHDGDVINPGGIEAWLALGEACGLTSDLLWSMKYVLPGVRFAVDAYVHFARTSTWQASVCSSLTELFAPEIHRQRLTNWPTHYPWIDLKALAYFRGRLDQINHHVTKGLQLTLENFQTQEQQTQALAILTLKLEILWAISDNLYLAYVLDQPPITFSKDDT</sequence>
<accession>A0A1J8NQJ2</accession>
<dbReference type="UniPathway" id="UPA00539"/>
<dbReference type="AlphaFoldDB" id="A0A1J8NQJ2"/>
<comment type="pathway">
    <text evidence="3">Cofactor biosynthesis; pyrroloquinoline quinone biosynthesis.</text>
</comment>
<comment type="caution">
    <text evidence="5">The sequence shown here is derived from an EMBL/GenBank/DDBJ whole genome shotgun (WGS) entry which is preliminary data.</text>
</comment>
<dbReference type="RefSeq" id="WP_071661874.1">
    <property type="nucleotide sequence ID" value="NZ_LUKY01000026.1"/>
</dbReference>
<proteinExistence type="inferred from homology"/>
<organism evidence="5 6">
    <name type="scientific">Candidatus Rickettsiella isopodorum</name>
    <dbReference type="NCBI Taxonomy" id="1225476"/>
    <lineage>
        <taxon>Bacteria</taxon>
        <taxon>Pseudomonadati</taxon>
        <taxon>Pseudomonadota</taxon>
        <taxon>Gammaproteobacteria</taxon>
        <taxon>Legionellales</taxon>
        <taxon>Coxiellaceae</taxon>
        <taxon>Rickettsiella</taxon>
    </lineage>
</organism>
<dbReference type="InterPro" id="IPR004305">
    <property type="entry name" value="Thiaminase-2/PQQC"/>
</dbReference>
<dbReference type="HAMAP" id="MF_00654">
    <property type="entry name" value="PQQ_syn_PqqC"/>
    <property type="match status" value="1"/>
</dbReference>
<evidence type="ECO:0000256" key="1">
    <source>
        <dbReference type="ARBA" id="ARBA00022905"/>
    </source>
</evidence>
<comment type="catalytic activity">
    <reaction evidence="3">
        <text>6-(2-amino-2-carboxyethyl)-7,8-dioxo-1,2,3,4,7,8-hexahydroquinoline-2,4-dicarboxylate + 3 O2 = pyrroloquinoline quinone + 2 H2O2 + 2 H2O + H(+)</text>
        <dbReference type="Rhea" id="RHEA:10692"/>
        <dbReference type="ChEBI" id="CHEBI:15377"/>
        <dbReference type="ChEBI" id="CHEBI:15378"/>
        <dbReference type="ChEBI" id="CHEBI:15379"/>
        <dbReference type="ChEBI" id="CHEBI:16240"/>
        <dbReference type="ChEBI" id="CHEBI:58442"/>
        <dbReference type="ChEBI" id="CHEBI:58778"/>
        <dbReference type="EC" id="1.3.3.11"/>
    </reaction>
</comment>
<comment type="function">
    <text evidence="3">Ring cyclization and eight-electron oxidation of 3a-(2-amino-2-carboxyethyl)-4,5-dioxo-4,5,6,7,8,9-hexahydroquinoline-7,9-dicarboxylic-acid to PQQ.</text>
</comment>
<dbReference type="Gene3D" id="1.20.910.10">
    <property type="entry name" value="Heme oxygenase-like"/>
    <property type="match status" value="1"/>
</dbReference>
<evidence type="ECO:0000259" key="4">
    <source>
        <dbReference type="Pfam" id="PF03070"/>
    </source>
</evidence>
<dbReference type="InterPro" id="IPR016084">
    <property type="entry name" value="Haem_Oase-like_multi-hlx"/>
</dbReference>
<dbReference type="OrthoDB" id="9800756at2"/>
<protein>
    <recommendedName>
        <fullName evidence="3">Pyrroloquinoline-quinone synthase</fullName>
        <ecNumber evidence="3">1.3.3.11</ecNumber>
    </recommendedName>
    <alternativeName>
        <fullName evidence="3">Coenzyme PQQ synthesis protein C</fullName>
    </alternativeName>
    <alternativeName>
        <fullName evidence="3">Pyrroloquinoline quinone biosynthesis protein C</fullName>
    </alternativeName>
</protein>
<dbReference type="GO" id="GO:0018189">
    <property type="term" value="P:pyrroloquinoline quinone biosynthetic process"/>
    <property type="evidence" value="ECO:0007669"/>
    <property type="project" value="UniProtKB-UniRule"/>
</dbReference>
<evidence type="ECO:0000256" key="2">
    <source>
        <dbReference type="ARBA" id="ARBA00023002"/>
    </source>
</evidence>
<dbReference type="NCBIfam" id="TIGR02111">
    <property type="entry name" value="PQQ_syn_pqqC"/>
    <property type="match status" value="1"/>
</dbReference>
<dbReference type="InterPro" id="IPR011845">
    <property type="entry name" value="PqqC"/>
</dbReference>
<comment type="similarity">
    <text evidence="3">Belongs to the PqqC family.</text>
</comment>
<dbReference type="Pfam" id="PF03070">
    <property type="entry name" value="TENA_THI-4"/>
    <property type="match status" value="1"/>
</dbReference>
<reference evidence="5 6" key="1">
    <citation type="submission" date="2016-03" db="EMBL/GenBank/DDBJ databases">
        <title>Comparative genomics of Rickettsiella.</title>
        <authorList>
            <person name="Chandler C."/>
            <person name="Wang Y."/>
        </authorList>
    </citation>
    <scope>NUCLEOTIDE SEQUENCE [LARGE SCALE GENOMIC DNA]</scope>
    <source>
        <strain evidence="5 6">RCFS May 2013</strain>
    </source>
</reference>
<dbReference type="PANTHER" id="PTHR40279:SF3">
    <property type="entry name" value="4-AMINOBENZOATE SYNTHASE"/>
    <property type="match status" value="1"/>
</dbReference>
<keyword evidence="2 3" id="KW-0560">Oxidoreductase</keyword>
<dbReference type="STRING" id="1225476.A1D18_00525"/>
<dbReference type="PANTHER" id="PTHR40279">
    <property type="entry name" value="PQQC-LIKE PROTEIN"/>
    <property type="match status" value="1"/>
</dbReference>
<keyword evidence="6" id="KW-1185">Reference proteome</keyword>
<feature type="domain" description="Thiaminase-2/PQQC" evidence="4">
    <location>
        <begin position="23"/>
        <end position="226"/>
    </location>
</feature>
<evidence type="ECO:0000256" key="3">
    <source>
        <dbReference type="HAMAP-Rule" id="MF_00654"/>
    </source>
</evidence>
<dbReference type="EMBL" id="LUKY01000026">
    <property type="protein sequence ID" value="OIZ96254.1"/>
    <property type="molecule type" value="Genomic_DNA"/>
</dbReference>
<evidence type="ECO:0000313" key="5">
    <source>
        <dbReference type="EMBL" id="OIZ96254.1"/>
    </source>
</evidence>
<gene>
    <name evidence="3" type="primary">pqqC</name>
    <name evidence="5" type="ORF">A1D18_00525</name>
</gene>
<keyword evidence="1 3" id="KW-0884">PQQ biosynthesis</keyword>